<accession>A0ABN8MC66</accession>
<evidence type="ECO:0000256" key="1">
    <source>
        <dbReference type="ARBA" id="ARBA00022679"/>
    </source>
</evidence>
<dbReference type="EMBL" id="CALNXI010000312">
    <property type="protein sequence ID" value="CAH3024631.1"/>
    <property type="molecule type" value="Genomic_DNA"/>
</dbReference>
<comment type="caution">
    <text evidence="2">The sequence shown here is derived from an EMBL/GenBank/DDBJ whole genome shotgun (WGS) entry which is preliminary data.</text>
</comment>
<dbReference type="Pfam" id="PF20706">
    <property type="entry name" value="GT4-conflict"/>
    <property type="match status" value="2"/>
</dbReference>
<dbReference type="Proteomes" id="UP001159427">
    <property type="component" value="Unassembled WGS sequence"/>
</dbReference>
<dbReference type="PANTHER" id="PTHR46401:SF2">
    <property type="entry name" value="GLYCOSYLTRANSFERASE WBBK-RELATED"/>
    <property type="match status" value="1"/>
</dbReference>
<evidence type="ECO:0000313" key="3">
    <source>
        <dbReference type="Proteomes" id="UP001159427"/>
    </source>
</evidence>
<keyword evidence="1" id="KW-0808">Transferase</keyword>
<dbReference type="CDD" id="cd03801">
    <property type="entry name" value="GT4_PimA-like"/>
    <property type="match status" value="1"/>
</dbReference>
<evidence type="ECO:0000313" key="2">
    <source>
        <dbReference type="EMBL" id="CAH3024631.1"/>
    </source>
</evidence>
<sequence>MATSSDQLAELRQHGSFFARSTLKVTLLGSEWNSSAGGLSTLNRELAIHLSKHPKVEVALLVPEGCCEDKEKIEAWSYGVTIADAPHQPGYDPLDWLSFPPKDLSIDVVIGHGVKLGRQGQVIRNFLQLNNCKWVQVVHTAPEDLGKYKIYGEPTSKGEQKHQVEVDLCKRADLIVSVGPRLTEFYSSYLRGCKKDKDIFSLTPGLFDREFGDLVQSAHGNAFTDPRLKKKPYQLIFVGAPEGKQDDVWERLLQCGVAKEQLIVRTFVRNRGKIKDLLCEADLAIMPSKSEGFGLVALEALSAGLPILVGSRSGFAKALENIPHGHSCIVYSDDPAK</sequence>
<name>A0ABN8MC66_9CNID</name>
<protein>
    <recommendedName>
        <fullName evidence="4">Glycosyl transferase family 1 domain-containing protein</fullName>
    </recommendedName>
</protein>
<keyword evidence="3" id="KW-1185">Reference proteome</keyword>
<evidence type="ECO:0008006" key="4">
    <source>
        <dbReference type="Google" id="ProtNLM"/>
    </source>
</evidence>
<dbReference type="Gene3D" id="3.40.50.2000">
    <property type="entry name" value="Glycogen Phosphorylase B"/>
    <property type="match status" value="1"/>
</dbReference>
<organism evidence="2 3">
    <name type="scientific">Porites evermanni</name>
    <dbReference type="NCBI Taxonomy" id="104178"/>
    <lineage>
        <taxon>Eukaryota</taxon>
        <taxon>Metazoa</taxon>
        <taxon>Cnidaria</taxon>
        <taxon>Anthozoa</taxon>
        <taxon>Hexacorallia</taxon>
        <taxon>Scleractinia</taxon>
        <taxon>Fungiina</taxon>
        <taxon>Poritidae</taxon>
        <taxon>Porites</taxon>
    </lineage>
</organism>
<reference evidence="2 3" key="1">
    <citation type="submission" date="2022-05" db="EMBL/GenBank/DDBJ databases">
        <authorList>
            <consortium name="Genoscope - CEA"/>
            <person name="William W."/>
        </authorList>
    </citation>
    <scope>NUCLEOTIDE SEQUENCE [LARGE SCALE GENOMIC DNA]</scope>
</reference>
<proteinExistence type="predicted"/>
<gene>
    <name evidence="2" type="ORF">PEVE_00023526</name>
</gene>
<dbReference type="SUPFAM" id="SSF53756">
    <property type="entry name" value="UDP-Glycosyltransferase/glycogen phosphorylase"/>
    <property type="match status" value="1"/>
</dbReference>
<dbReference type="PANTHER" id="PTHR46401">
    <property type="entry name" value="GLYCOSYLTRANSFERASE WBBK-RELATED"/>
    <property type="match status" value="1"/>
</dbReference>